<name>Q6ZEJ1_SYNY3</name>
<gene>
    <name evidence="1" type="ordered locus">ssl7007</name>
</gene>
<dbReference type="EnsemblBacteria" id="BAD01909">
    <property type="protein sequence ID" value="BAD01909"/>
    <property type="gene ID" value="BAD01909"/>
</dbReference>
<dbReference type="SUPFAM" id="SSF88723">
    <property type="entry name" value="PIN domain-like"/>
    <property type="match status" value="1"/>
</dbReference>
<dbReference type="PhylomeDB" id="Q6ZEJ1"/>
<keyword evidence="2" id="KW-1185">Reference proteome</keyword>
<dbReference type="InParanoid" id="Q6ZEJ1"/>
<dbReference type="PANTHER" id="PTHR34610">
    <property type="entry name" value="SSL7007 PROTEIN"/>
    <property type="match status" value="1"/>
</dbReference>
<proteinExistence type="predicted"/>
<dbReference type="EMBL" id="AP004311">
    <property type="protein sequence ID" value="BAD01909.1"/>
    <property type="molecule type" value="Genomic_DNA"/>
</dbReference>
<dbReference type="KEGG" id="syn:ssl7007"/>
<dbReference type="Proteomes" id="UP000001425">
    <property type="component" value="Plasmid pSYSA"/>
</dbReference>
<dbReference type="PANTHER" id="PTHR34610:SF3">
    <property type="entry name" value="SSL7007 PROTEIN"/>
    <property type="match status" value="1"/>
</dbReference>
<dbReference type="InterPro" id="IPR002850">
    <property type="entry name" value="PIN_toxin-like"/>
</dbReference>
<dbReference type="AlphaFoldDB" id="Q6ZEJ1"/>
<keyword evidence="1" id="KW-0614">Plasmid</keyword>
<organism evidence="1 2">
    <name type="scientific">Synechocystis sp. (strain ATCC 27184 / PCC 6803 / Kazusa)</name>
    <dbReference type="NCBI Taxonomy" id="1111708"/>
    <lineage>
        <taxon>Bacteria</taxon>
        <taxon>Bacillati</taxon>
        <taxon>Cyanobacteriota</taxon>
        <taxon>Cyanophyceae</taxon>
        <taxon>Synechococcales</taxon>
        <taxon>Merismopediaceae</taxon>
        <taxon>Synechocystis</taxon>
    </lineage>
</organism>
<reference evidence="1 2" key="1">
    <citation type="journal article" date="2003" name="DNA Res.">
        <title>Structural analysis of four large plasmids harboring in a unicellular cyanobacterium, Synechocystis sp. PCC 6803.</title>
        <authorList>
            <person name="Kaneko T."/>
            <person name="Nakamura Y."/>
            <person name="Sasamoto S."/>
            <person name="Watanabe A."/>
            <person name="Kohara M."/>
            <person name="Matsumoto M."/>
            <person name="Shimpo S."/>
            <person name="Yamada M."/>
            <person name="Tabata S."/>
        </authorList>
    </citation>
    <scope>NUCLEOTIDE SEQUENCE [LARGE SCALE GENOMIC DNA]</scope>
    <source>
        <strain evidence="2">ATCC 27184 / PCC 6803 / Kazusa</strain>
    </source>
</reference>
<protein>
    <submittedName>
        <fullName evidence="1">Ssl7007 protein</fullName>
    </submittedName>
</protein>
<evidence type="ECO:0000313" key="2">
    <source>
        <dbReference type="Proteomes" id="UP000001425"/>
    </source>
</evidence>
<evidence type="ECO:0000313" key="1">
    <source>
        <dbReference type="EMBL" id="BAD01909.1"/>
    </source>
</evidence>
<dbReference type="InterPro" id="IPR029060">
    <property type="entry name" value="PIN-like_dom_sf"/>
</dbReference>
<geneLocation type="plasmid" evidence="1 2">
    <name>pSYSA</name>
</geneLocation>
<accession>Q6ZEJ1</accession>
<sequence length="74" mass="8223">MLGKLLSLAEFTTIYFTWRPTSPDPGDDLIIDCAMNANAAIVISNIKDFRSAQQILGLQIFTPVELILKLINNN</sequence>